<name>A0ABM7YZH6_NOSCO</name>
<dbReference type="RefSeq" id="WP_251959286.1">
    <property type="nucleotide sequence ID" value="NZ_AP025732.1"/>
</dbReference>
<protein>
    <submittedName>
        <fullName evidence="1">Uncharacterized protein</fullName>
    </submittedName>
</protein>
<keyword evidence="2" id="KW-1185">Reference proteome</keyword>
<sequence length="55" mass="6180">MKVTASYTPRRLGKTPTSVKKLVEEMAQKIEQQEKKLTEVLTVNAAKRAIRPAVI</sequence>
<reference evidence="1" key="1">
    <citation type="submission" date="2022-04" db="EMBL/GenBank/DDBJ databases">
        <title>Complete genome sequence of a cyanobacterium, Nostoc sp. SO-36, isolated in Antarctica.</title>
        <authorList>
            <person name="Kanesaki Y."/>
            <person name="Effendi D."/>
            <person name="Sakamoto T."/>
            <person name="Ohtani S."/>
            <person name="Awai K."/>
        </authorList>
    </citation>
    <scope>NUCLEOTIDE SEQUENCE</scope>
    <source>
        <strain evidence="1">SO-36</strain>
    </source>
</reference>
<dbReference type="Proteomes" id="UP001055453">
    <property type="component" value="Chromosome"/>
</dbReference>
<evidence type="ECO:0000313" key="1">
    <source>
        <dbReference type="EMBL" id="BDI16049.1"/>
    </source>
</evidence>
<proteinExistence type="predicted"/>
<dbReference type="EMBL" id="AP025732">
    <property type="protein sequence ID" value="BDI16049.1"/>
    <property type="molecule type" value="Genomic_DNA"/>
</dbReference>
<evidence type="ECO:0000313" key="2">
    <source>
        <dbReference type="Proteomes" id="UP001055453"/>
    </source>
</evidence>
<accession>A0ABM7YZH6</accession>
<gene>
    <name evidence="1" type="ORF">ANSO36C_18510</name>
</gene>
<organism evidence="1 2">
    <name type="scientific">Nostoc cf. commune SO-36</name>
    <dbReference type="NCBI Taxonomy" id="449208"/>
    <lineage>
        <taxon>Bacteria</taxon>
        <taxon>Bacillati</taxon>
        <taxon>Cyanobacteriota</taxon>
        <taxon>Cyanophyceae</taxon>
        <taxon>Nostocales</taxon>
        <taxon>Nostocaceae</taxon>
        <taxon>Nostoc</taxon>
    </lineage>
</organism>